<dbReference type="PANTHER" id="PTHR35568">
    <property type="entry name" value="TRANSCRIPTIONAL REGULATOR DAUR"/>
    <property type="match status" value="1"/>
</dbReference>
<name>A0A1W6BBA9_9GAMM</name>
<evidence type="ECO:0008006" key="5">
    <source>
        <dbReference type="Google" id="ProtNLM"/>
    </source>
</evidence>
<dbReference type="KEGG" id="palh:B1H58_18950"/>
<dbReference type="Pfam" id="PF08348">
    <property type="entry name" value="PAS_6"/>
    <property type="match status" value="1"/>
</dbReference>
<organism evidence="3 4">
    <name type="scientific">Pantoea alhagi</name>
    <dbReference type="NCBI Taxonomy" id="1891675"/>
    <lineage>
        <taxon>Bacteria</taxon>
        <taxon>Pseudomonadati</taxon>
        <taxon>Pseudomonadota</taxon>
        <taxon>Gammaproteobacteria</taxon>
        <taxon>Enterobacterales</taxon>
        <taxon>Erwiniaceae</taxon>
        <taxon>Pantoea</taxon>
    </lineage>
</organism>
<evidence type="ECO:0000259" key="2">
    <source>
        <dbReference type="Pfam" id="PF13309"/>
    </source>
</evidence>
<dbReference type="EMBL" id="CP019706">
    <property type="protein sequence ID" value="ARJ44352.1"/>
    <property type="molecule type" value="Genomic_DNA"/>
</dbReference>
<accession>A0A1W6BBA9</accession>
<dbReference type="STRING" id="1891675.B1H58_18950"/>
<dbReference type="InterPro" id="IPR039445">
    <property type="entry name" value="DauR-like_HTH"/>
</dbReference>
<feature type="domain" description="YheO-like" evidence="1">
    <location>
        <begin position="8"/>
        <end position="112"/>
    </location>
</feature>
<proteinExistence type="predicted"/>
<gene>
    <name evidence="3" type="ORF">B1H58_18950</name>
</gene>
<evidence type="ECO:0000313" key="4">
    <source>
        <dbReference type="Proteomes" id="UP000192900"/>
    </source>
</evidence>
<evidence type="ECO:0000259" key="1">
    <source>
        <dbReference type="Pfam" id="PF08348"/>
    </source>
</evidence>
<feature type="domain" description="Transcriptional regulator DauR-like HTH" evidence="2">
    <location>
        <begin position="139"/>
        <end position="200"/>
    </location>
</feature>
<protein>
    <recommendedName>
        <fullName evidence="5">Transcriptional regulator</fullName>
    </recommendedName>
</protein>
<dbReference type="Pfam" id="PF13309">
    <property type="entry name" value="HTH_22"/>
    <property type="match status" value="1"/>
</dbReference>
<reference evidence="3 4" key="1">
    <citation type="submission" date="2017-02" db="EMBL/GenBank/DDBJ databases">
        <title>Complete genome sequence of the drought resistance-promoting endophyte Pantoea alhagi LTYR-11Z.</title>
        <authorList>
            <person name="Zhang L."/>
        </authorList>
    </citation>
    <scope>NUCLEOTIDE SEQUENCE [LARGE SCALE GENOMIC DNA]</scope>
    <source>
        <strain evidence="3 4">LTYR-11Z</strain>
    </source>
</reference>
<keyword evidence="4" id="KW-1185">Reference proteome</keyword>
<dbReference type="AlphaFoldDB" id="A0A1W6BBA9"/>
<dbReference type="RefSeq" id="WP_418304159.1">
    <property type="nucleotide sequence ID" value="NZ_CP019706.1"/>
</dbReference>
<dbReference type="InterPro" id="IPR039446">
    <property type="entry name" value="DauR-like"/>
</dbReference>
<evidence type="ECO:0000313" key="3">
    <source>
        <dbReference type="EMBL" id="ARJ44352.1"/>
    </source>
</evidence>
<sequence>MFTQKSQLDVLTSVADGIAALFFPSVEVVIHDVATRKVAYIANNLSKRKPGDDAGLEELQGSDLAPVTGPYEKLNWDGKKMRSVSVATGSGNDPGYLLCINLSTAIFEEARNALELFLSVTRLQPQPEQLFRDDWQENINTFLHHWIRQRNTSLNALNRREKKELVIALHEEGAFRARNAAEYIASVLSLGRTTIYKYLREIRGE</sequence>
<dbReference type="Proteomes" id="UP000192900">
    <property type="component" value="Chromosome"/>
</dbReference>
<dbReference type="PANTHER" id="PTHR35568:SF1">
    <property type="entry name" value="TRANSCRIPTIONAL REGULATOR DAUR"/>
    <property type="match status" value="1"/>
</dbReference>
<dbReference type="InterPro" id="IPR013559">
    <property type="entry name" value="YheO"/>
</dbReference>